<protein>
    <submittedName>
        <fullName evidence="2">Uncharacterized protein</fullName>
    </submittedName>
</protein>
<evidence type="ECO:0000313" key="3">
    <source>
        <dbReference type="Proteomes" id="UP000011189"/>
    </source>
</evidence>
<dbReference type="Proteomes" id="UP000011189">
    <property type="component" value="Unassembled WGS sequence"/>
</dbReference>
<evidence type="ECO:0000313" key="2">
    <source>
        <dbReference type="EMBL" id="ELT43182.1"/>
    </source>
</evidence>
<keyword evidence="3" id="KW-1185">Reference proteome</keyword>
<organism evidence="2 3">
    <name type="scientific">Arthrobacter nitrophenolicus</name>
    <dbReference type="NCBI Taxonomy" id="683150"/>
    <lineage>
        <taxon>Bacteria</taxon>
        <taxon>Bacillati</taxon>
        <taxon>Actinomycetota</taxon>
        <taxon>Actinomycetes</taxon>
        <taxon>Micrococcales</taxon>
        <taxon>Micrococcaceae</taxon>
        <taxon>Arthrobacter</taxon>
    </lineage>
</organism>
<accession>L8TKE2</accession>
<feature type="signal peptide" evidence="1">
    <location>
        <begin position="1"/>
        <end position="29"/>
    </location>
</feature>
<proteinExistence type="predicted"/>
<dbReference type="PATRIC" id="fig|683150.5.peg.3938"/>
<gene>
    <name evidence="2" type="ORF">G205_20058</name>
</gene>
<reference evidence="3" key="1">
    <citation type="journal article" date="2013" name="Genome Announc.">
        <title>Draft Genome Sequence of the 2-Chloro-4-Nitrophenol-Degrading Bacterium Arthrobacter sp. Strain SJCon.</title>
        <authorList>
            <person name="Vikram S."/>
            <person name="Kumar S."/>
            <person name="Vaidya B."/>
            <person name="Pinnaka A.K."/>
            <person name="Raghava G.P."/>
        </authorList>
    </citation>
    <scope>NUCLEOTIDE SEQUENCE [LARGE SCALE GENOMIC DNA]</scope>
    <source>
        <strain evidence="3">SJCon</strain>
    </source>
</reference>
<dbReference type="PROSITE" id="PS51257">
    <property type="entry name" value="PROKAR_LIPOPROTEIN"/>
    <property type="match status" value="1"/>
</dbReference>
<name>L8TKE2_9MICC</name>
<sequence length="66" mass="6780">MKISRFAAKSLAAATAVLLACSLAGCDVAANALEAIESAPRGAAVIPLRQIRLLPATPSTSCRPFR</sequence>
<feature type="chain" id="PRO_5003996739" evidence="1">
    <location>
        <begin position="30"/>
        <end position="66"/>
    </location>
</feature>
<keyword evidence="1" id="KW-0732">Signal</keyword>
<dbReference type="AlphaFoldDB" id="L8TKE2"/>
<dbReference type="EMBL" id="AOFD01000061">
    <property type="protein sequence ID" value="ELT43182.1"/>
    <property type="molecule type" value="Genomic_DNA"/>
</dbReference>
<evidence type="ECO:0000256" key="1">
    <source>
        <dbReference type="SAM" id="SignalP"/>
    </source>
</evidence>
<comment type="caution">
    <text evidence="2">The sequence shown here is derived from an EMBL/GenBank/DDBJ whole genome shotgun (WGS) entry which is preliminary data.</text>
</comment>
<dbReference type="RefSeq" id="WP_009359136.1">
    <property type="nucleotide sequence ID" value="NZ_AOFD01000061.1"/>
</dbReference>